<dbReference type="Proteomes" id="UP001652628">
    <property type="component" value="Chromosome 3"/>
</dbReference>
<dbReference type="GeneID" id="108016419"/>
<dbReference type="AlphaFoldDB" id="A0AB39ZLH5"/>
<evidence type="ECO:0000313" key="2">
    <source>
        <dbReference type="Proteomes" id="UP001652628"/>
    </source>
</evidence>
<evidence type="ECO:0000313" key="3">
    <source>
        <dbReference type="RefSeq" id="XP_016938557.3"/>
    </source>
</evidence>
<keyword evidence="1" id="KW-0732">Signal</keyword>
<gene>
    <name evidence="3" type="primary">LOC108016419</name>
</gene>
<name>A0AB39ZLH5_DROSZ</name>
<reference evidence="3" key="1">
    <citation type="submission" date="2025-08" db="UniProtKB">
        <authorList>
            <consortium name="RefSeq"/>
        </authorList>
    </citation>
    <scope>IDENTIFICATION</scope>
</reference>
<feature type="chain" id="PRO_5046450836" evidence="1">
    <location>
        <begin position="23"/>
        <end position="297"/>
    </location>
</feature>
<proteinExistence type="predicted"/>
<organism evidence="2 3">
    <name type="scientific">Drosophila suzukii</name>
    <name type="common">Spotted-wing drosophila fruit fly</name>
    <dbReference type="NCBI Taxonomy" id="28584"/>
    <lineage>
        <taxon>Eukaryota</taxon>
        <taxon>Metazoa</taxon>
        <taxon>Ecdysozoa</taxon>
        <taxon>Arthropoda</taxon>
        <taxon>Hexapoda</taxon>
        <taxon>Insecta</taxon>
        <taxon>Pterygota</taxon>
        <taxon>Neoptera</taxon>
        <taxon>Endopterygota</taxon>
        <taxon>Diptera</taxon>
        <taxon>Brachycera</taxon>
        <taxon>Muscomorpha</taxon>
        <taxon>Ephydroidea</taxon>
        <taxon>Drosophilidae</taxon>
        <taxon>Drosophila</taxon>
        <taxon>Sophophora</taxon>
    </lineage>
</organism>
<sequence>MQQTIFLQFLSVLFIIQDGVLAKDPTPLIRYESGNEGILPNDQEYYKDDGVLVLNPTNNLQNENEAAITQYREYLDNSIWKILSDLPNTHKKKRRHALREVLEVLTGVSLSVSPLGESLGKIKGQQAELVSKLKHQEEWKFWAAAKVQKVGQSTEGLRTAEAVSITEEFNNRYVLRLRNCVGQFLWAQIQLNLDLKKSIDGLQMPTRQVIEATERCPSIKPKKCQKGARRATVDLQNAPQNLHSLWIESNQLEDIQKQSNQCLDKTLKENFEERTEIERQLEDIIKEYHESETPTGK</sequence>
<dbReference type="RefSeq" id="XP_016938557.3">
    <property type="nucleotide sequence ID" value="XM_017083068.4"/>
</dbReference>
<protein>
    <submittedName>
        <fullName evidence="3">Uncharacterized protein</fullName>
    </submittedName>
</protein>
<accession>A0AB39ZLH5</accession>
<feature type="signal peptide" evidence="1">
    <location>
        <begin position="1"/>
        <end position="22"/>
    </location>
</feature>
<evidence type="ECO:0000256" key="1">
    <source>
        <dbReference type="SAM" id="SignalP"/>
    </source>
</evidence>
<keyword evidence="2" id="KW-1185">Reference proteome</keyword>